<dbReference type="EMBL" id="CP104013">
    <property type="protein sequence ID" value="UYP44165.1"/>
    <property type="molecule type" value="Genomic_DNA"/>
</dbReference>
<evidence type="ECO:0000256" key="10">
    <source>
        <dbReference type="ARBA" id="ARBA00047890"/>
    </source>
</evidence>
<evidence type="ECO:0000256" key="8">
    <source>
        <dbReference type="ARBA" id="ARBA00037993"/>
    </source>
</evidence>
<feature type="binding site" evidence="11">
    <location>
        <position position="206"/>
    </location>
    <ligand>
        <name>Zn(2+)</name>
        <dbReference type="ChEBI" id="CHEBI:29105"/>
    </ligand>
</feature>
<reference evidence="12" key="1">
    <citation type="submission" date="2022-09" db="EMBL/GenBank/DDBJ databases">
        <title>Actin cytoskeleton and complex cell architecture in an #Asgard archaeon.</title>
        <authorList>
            <person name="Ponce Toledo R.I."/>
            <person name="Schleper C."/>
            <person name="Rodrigues Oliveira T."/>
            <person name="Wollweber F."/>
            <person name="Xu J."/>
            <person name="Rittmann S."/>
            <person name="Klingl A."/>
            <person name="Pilhofer M."/>
        </authorList>
    </citation>
    <scope>NUCLEOTIDE SEQUENCE</scope>
    <source>
        <strain evidence="12">B-35</strain>
    </source>
</reference>
<comment type="similarity">
    <text evidence="8 11">Belongs to the QueC family.</text>
</comment>
<evidence type="ECO:0000256" key="3">
    <source>
        <dbReference type="ARBA" id="ARBA00022723"/>
    </source>
</evidence>
<keyword evidence="5 11" id="KW-0862">Zinc</keyword>
<keyword evidence="13" id="KW-1185">Reference proteome</keyword>
<dbReference type="SUPFAM" id="SSF52402">
    <property type="entry name" value="Adenine nucleotide alpha hydrolases-like"/>
    <property type="match status" value="1"/>
</dbReference>
<proteinExistence type="inferred from homology"/>
<dbReference type="NCBIfam" id="TIGR00364">
    <property type="entry name" value="7-cyano-7-deazaguanine synthase QueC"/>
    <property type="match status" value="1"/>
</dbReference>
<evidence type="ECO:0000313" key="12">
    <source>
        <dbReference type="EMBL" id="UYP44165.1"/>
    </source>
</evidence>
<dbReference type="PANTHER" id="PTHR42914:SF1">
    <property type="entry name" value="7-CYANO-7-DEAZAGUANINE SYNTHASE"/>
    <property type="match status" value="1"/>
</dbReference>
<comment type="cofactor">
    <cofactor evidence="11">
        <name>Zn(2+)</name>
        <dbReference type="ChEBI" id="CHEBI:29105"/>
    </cofactor>
    <text evidence="11">Binds 1 zinc ion per subunit.</text>
</comment>
<keyword evidence="4 11" id="KW-0547">Nucleotide-binding</keyword>
<feature type="binding site" evidence="11">
    <location>
        <begin position="17"/>
        <end position="27"/>
    </location>
    <ligand>
        <name>ATP</name>
        <dbReference type="ChEBI" id="CHEBI:30616"/>
    </ligand>
</feature>
<dbReference type="HAMAP" id="MF_01633">
    <property type="entry name" value="QueC"/>
    <property type="match status" value="1"/>
</dbReference>
<dbReference type="InterPro" id="IPR014729">
    <property type="entry name" value="Rossmann-like_a/b/a_fold"/>
</dbReference>
<organism evidence="12 13">
    <name type="scientific">Candidatus Lokiarchaeum ossiferum</name>
    <dbReference type="NCBI Taxonomy" id="2951803"/>
    <lineage>
        <taxon>Archaea</taxon>
        <taxon>Promethearchaeati</taxon>
        <taxon>Promethearchaeota</taxon>
        <taxon>Promethearchaeia</taxon>
        <taxon>Promethearchaeales</taxon>
        <taxon>Promethearchaeaceae</taxon>
        <taxon>Candidatus Lokiarchaeum</taxon>
    </lineage>
</organism>
<evidence type="ECO:0000256" key="6">
    <source>
        <dbReference type="ARBA" id="ARBA00022840"/>
    </source>
</evidence>
<dbReference type="CDD" id="cd01995">
    <property type="entry name" value="QueC-like"/>
    <property type="match status" value="1"/>
</dbReference>
<dbReference type="PANTHER" id="PTHR42914">
    <property type="entry name" value="7-CYANO-7-DEAZAGUANINE SYNTHASE"/>
    <property type="match status" value="1"/>
</dbReference>
<accession>A0ABY6HL87</accession>
<evidence type="ECO:0000313" key="13">
    <source>
        <dbReference type="Proteomes" id="UP001208689"/>
    </source>
</evidence>
<dbReference type="InterPro" id="IPR018317">
    <property type="entry name" value="QueC"/>
</dbReference>
<evidence type="ECO:0000256" key="7">
    <source>
        <dbReference type="ARBA" id="ARBA00037768"/>
    </source>
</evidence>
<dbReference type="EC" id="6.3.4.20" evidence="9 11"/>
<feature type="binding site" evidence="11">
    <location>
        <position position="195"/>
    </location>
    <ligand>
        <name>Zn(2+)</name>
        <dbReference type="ChEBI" id="CHEBI:29105"/>
    </ligand>
</feature>
<dbReference type="Proteomes" id="UP001208689">
    <property type="component" value="Chromosome"/>
</dbReference>
<evidence type="ECO:0000256" key="9">
    <source>
        <dbReference type="ARBA" id="ARBA00039149"/>
    </source>
</evidence>
<feature type="binding site" evidence="11">
    <location>
        <position position="209"/>
    </location>
    <ligand>
        <name>Zn(2+)</name>
        <dbReference type="ChEBI" id="CHEBI:29105"/>
    </ligand>
</feature>
<evidence type="ECO:0000256" key="1">
    <source>
        <dbReference type="ARBA" id="ARBA00005061"/>
    </source>
</evidence>
<dbReference type="Gene3D" id="3.40.50.620">
    <property type="entry name" value="HUPs"/>
    <property type="match status" value="1"/>
</dbReference>
<dbReference type="GO" id="GO:0016874">
    <property type="term" value="F:ligase activity"/>
    <property type="evidence" value="ECO:0007669"/>
    <property type="project" value="UniProtKB-KW"/>
</dbReference>
<evidence type="ECO:0000256" key="5">
    <source>
        <dbReference type="ARBA" id="ARBA00022833"/>
    </source>
</evidence>
<feature type="binding site" evidence="11">
    <location>
        <position position="203"/>
    </location>
    <ligand>
        <name>Zn(2+)</name>
        <dbReference type="ChEBI" id="CHEBI:29105"/>
    </ligand>
</feature>
<dbReference type="Pfam" id="PF06508">
    <property type="entry name" value="QueC"/>
    <property type="match status" value="1"/>
</dbReference>
<name>A0ABY6HL87_9ARCH</name>
<keyword evidence="2 11" id="KW-0436">Ligase</keyword>
<gene>
    <name evidence="11" type="primary">queC</name>
    <name evidence="12" type="ORF">NEF87_000450</name>
</gene>
<keyword evidence="6 11" id="KW-0067">ATP-binding</keyword>
<comment type="function">
    <text evidence="7 11">Catalyzes the ATP-dependent conversion of 7-carboxy-7-deazaguanine (CDG) to 7-cyano-7-deazaguanine (preQ(0)).</text>
</comment>
<comment type="catalytic activity">
    <reaction evidence="10 11">
        <text>7-carboxy-7-carbaguanine + NH4(+) + 2 ATP = 7-cyano-7-carbaguanine + 2 AMP + 2 diphosphate + 2 H(+)</text>
        <dbReference type="Rhea" id="RHEA:27982"/>
        <dbReference type="ChEBI" id="CHEBI:15378"/>
        <dbReference type="ChEBI" id="CHEBI:28938"/>
        <dbReference type="ChEBI" id="CHEBI:30616"/>
        <dbReference type="ChEBI" id="CHEBI:33019"/>
        <dbReference type="ChEBI" id="CHEBI:45075"/>
        <dbReference type="ChEBI" id="CHEBI:61036"/>
        <dbReference type="ChEBI" id="CHEBI:456215"/>
        <dbReference type="EC" id="6.3.4.20"/>
    </reaction>
</comment>
<comment type="pathway">
    <text evidence="1 11">Purine metabolism; 7-cyano-7-deazaguanine biosynthesis.</text>
</comment>
<evidence type="ECO:0000256" key="11">
    <source>
        <dbReference type="HAMAP-Rule" id="MF_01633"/>
    </source>
</evidence>
<keyword evidence="3 11" id="KW-0479">Metal-binding</keyword>
<evidence type="ECO:0000256" key="2">
    <source>
        <dbReference type="ARBA" id="ARBA00022598"/>
    </source>
</evidence>
<protein>
    <recommendedName>
        <fullName evidence="9 11">7-cyano-7-deazaguanine synthase</fullName>
        <ecNumber evidence="9 11">6.3.4.20</ecNumber>
    </recommendedName>
    <alternativeName>
        <fullName evidence="11">7-cyano-7-carbaguanine synthase</fullName>
    </alternativeName>
    <alternativeName>
        <fullName evidence="11">Archaeosine biosynthesis protein QueC</fullName>
    </alternativeName>
    <alternativeName>
        <fullName evidence="11">PreQ(0) synthase</fullName>
    </alternativeName>
</protein>
<sequence length="228" mass="25417">MSQEKSTFIPNRVVLIASGGLDSTTLLYRLLAEKKDIFALTFNYGQKHIKEVECARVNCEMHHIPHKILSLESITKAGLFGKSSLTSDLSIPEGDYDDTNMMSTVVPNRNMIMISLALAYAISIRAEAIYYGAHAGDHAIYPDCRPVFVEAMQQAAKVCHYWPIKIHAPYLHVPKGDIVKEGLVLHVDYAKTWTCYKGGEQACGKCGSCDERLKAFEVNNVSDPLDYE</sequence>
<dbReference type="PIRSF" id="PIRSF006293">
    <property type="entry name" value="ExsB"/>
    <property type="match status" value="1"/>
</dbReference>
<evidence type="ECO:0000256" key="4">
    <source>
        <dbReference type="ARBA" id="ARBA00022741"/>
    </source>
</evidence>